<dbReference type="GO" id="GO:0005886">
    <property type="term" value="C:plasma membrane"/>
    <property type="evidence" value="ECO:0007669"/>
    <property type="project" value="TreeGrafter"/>
</dbReference>
<dbReference type="GO" id="GO:0015031">
    <property type="term" value="P:protein transport"/>
    <property type="evidence" value="ECO:0007669"/>
    <property type="project" value="InterPro"/>
</dbReference>
<dbReference type="InParanoid" id="A0A6P8ZSQ0"/>
<organism evidence="5">
    <name type="scientific">Thrips palmi</name>
    <name type="common">Melon thrips</name>
    <dbReference type="NCBI Taxonomy" id="161013"/>
    <lineage>
        <taxon>Eukaryota</taxon>
        <taxon>Metazoa</taxon>
        <taxon>Ecdysozoa</taxon>
        <taxon>Arthropoda</taxon>
        <taxon>Hexapoda</taxon>
        <taxon>Insecta</taxon>
        <taxon>Pterygota</taxon>
        <taxon>Neoptera</taxon>
        <taxon>Paraneoptera</taxon>
        <taxon>Thysanoptera</taxon>
        <taxon>Terebrantia</taxon>
        <taxon>Thripoidea</taxon>
        <taxon>Thripidae</taxon>
        <taxon>Thrips</taxon>
    </lineage>
</organism>
<evidence type="ECO:0000313" key="4">
    <source>
        <dbReference type="Proteomes" id="UP000515158"/>
    </source>
</evidence>
<accession>A0A6P8ZSQ0</accession>
<dbReference type="Pfam" id="PF00787">
    <property type="entry name" value="PX"/>
    <property type="match status" value="1"/>
</dbReference>
<dbReference type="PROSITE" id="PS50195">
    <property type="entry name" value="PX"/>
    <property type="match status" value="1"/>
</dbReference>
<comment type="similarity">
    <text evidence="1">Belongs to the sorting nexin family.</text>
</comment>
<dbReference type="RefSeq" id="XP_034248284.1">
    <property type="nucleotide sequence ID" value="XM_034392393.1"/>
</dbReference>
<keyword evidence="4" id="KW-1185">Reference proteome</keyword>
<name>A0A6P8ZSQ0_THRPL</name>
<dbReference type="SUPFAM" id="SSF64268">
    <property type="entry name" value="PX domain"/>
    <property type="match status" value="1"/>
</dbReference>
<sequence length="429" mass="49587">MAEAGVSSTASDDTRTGQVTVEPVPNSTDKKDSLLKHMDINVPEAEKRINGALNLHDYFTVYLIETKVNDPQWLSNQKSGSVLRLGSLWRRYTEFEVLHSYLSEMYPFIVLPPLPEKRVMFSWQKVSTDTFDPDFVDRRRASLENFLLRIASHPILSFNPQFLAFLQQEQGWQPNAKEHGYLQQFAESKLKSMIGLRELDKRFEQIKNYSNELQNNMTNILRVRAALAERLYGIHKLHANYGRIFSEWSAVERDMGDGLQKAGHYFDSVAAGIDTALEEEELLADQLKEYLFSAGALYTVCCRHEMLQFQVERAQDMVQQHLTKLERVQQGKTSIMSRIFGTIDTDEFREERVSVLEQRIEEHKESVSSTIDQRDTFTSAALIDVQRFQGQKVIDLRETLASYIMLQMKMARKGLQAWTHIRDCLESIN</sequence>
<dbReference type="InterPro" id="IPR001683">
    <property type="entry name" value="PX_dom"/>
</dbReference>
<evidence type="ECO:0000256" key="2">
    <source>
        <dbReference type="SAM" id="MobiDB-lite"/>
    </source>
</evidence>
<dbReference type="GO" id="GO:0031901">
    <property type="term" value="C:early endosome membrane"/>
    <property type="evidence" value="ECO:0007669"/>
    <property type="project" value="TreeGrafter"/>
</dbReference>
<evidence type="ECO:0000259" key="3">
    <source>
        <dbReference type="PROSITE" id="PS50195"/>
    </source>
</evidence>
<protein>
    <submittedName>
        <fullName evidence="5">Sorting nexin-4-like</fullName>
    </submittedName>
</protein>
<dbReference type="PANTHER" id="PTHR46596">
    <property type="entry name" value="SORTING NEXIN-4"/>
    <property type="match status" value="1"/>
</dbReference>
<dbReference type="Proteomes" id="UP000515158">
    <property type="component" value="Unplaced"/>
</dbReference>
<dbReference type="GO" id="GO:0031201">
    <property type="term" value="C:SNARE complex"/>
    <property type="evidence" value="ECO:0007669"/>
    <property type="project" value="TreeGrafter"/>
</dbReference>
<dbReference type="GO" id="GO:0032266">
    <property type="term" value="F:phosphatidylinositol-3-phosphate binding"/>
    <property type="evidence" value="ECO:0007669"/>
    <property type="project" value="TreeGrafter"/>
</dbReference>
<dbReference type="PANTHER" id="PTHR46596:SF1">
    <property type="entry name" value="SORTING NEXIN-4"/>
    <property type="match status" value="1"/>
</dbReference>
<evidence type="ECO:0000313" key="5">
    <source>
        <dbReference type="RefSeq" id="XP_034248284.1"/>
    </source>
</evidence>
<dbReference type="KEGG" id="tpal:117649522"/>
<dbReference type="InterPro" id="IPR036871">
    <property type="entry name" value="PX_dom_sf"/>
</dbReference>
<dbReference type="GeneID" id="117649522"/>
<proteinExistence type="inferred from homology"/>
<dbReference type="CDD" id="cd06864">
    <property type="entry name" value="PX_SNX4"/>
    <property type="match status" value="1"/>
</dbReference>
<reference evidence="5" key="1">
    <citation type="submission" date="2025-08" db="UniProtKB">
        <authorList>
            <consortium name="RefSeq"/>
        </authorList>
    </citation>
    <scope>IDENTIFICATION</scope>
    <source>
        <tissue evidence="5">Total insect</tissue>
    </source>
</reference>
<dbReference type="InterPro" id="IPR027267">
    <property type="entry name" value="AH/BAR_dom_sf"/>
</dbReference>
<dbReference type="SMART" id="SM00312">
    <property type="entry name" value="PX"/>
    <property type="match status" value="1"/>
</dbReference>
<dbReference type="InterPro" id="IPR034902">
    <property type="entry name" value="PX_SNX4"/>
</dbReference>
<dbReference type="OrthoDB" id="289314at2759"/>
<feature type="region of interest" description="Disordered" evidence="2">
    <location>
        <begin position="1"/>
        <end position="32"/>
    </location>
</feature>
<evidence type="ECO:0000256" key="1">
    <source>
        <dbReference type="ARBA" id="ARBA00010883"/>
    </source>
</evidence>
<dbReference type="Gene3D" id="3.30.1520.10">
    <property type="entry name" value="Phox-like domain"/>
    <property type="match status" value="1"/>
</dbReference>
<gene>
    <name evidence="5" type="primary">LOC117649522</name>
</gene>
<dbReference type="Gene3D" id="1.20.1270.60">
    <property type="entry name" value="Arfaptin homology (AH) domain/BAR domain"/>
    <property type="match status" value="1"/>
</dbReference>
<feature type="compositionally biased region" description="Polar residues" evidence="2">
    <location>
        <begin position="1"/>
        <end position="19"/>
    </location>
</feature>
<feature type="domain" description="PX" evidence="3">
    <location>
        <begin position="40"/>
        <end position="173"/>
    </location>
</feature>
<dbReference type="InterPro" id="IPR034783">
    <property type="entry name" value="SNX4"/>
</dbReference>
<dbReference type="GO" id="GO:2000786">
    <property type="term" value="P:positive regulation of autophagosome assembly"/>
    <property type="evidence" value="ECO:0007669"/>
    <property type="project" value="TreeGrafter"/>
</dbReference>
<dbReference type="AlphaFoldDB" id="A0A6P8ZSQ0"/>